<dbReference type="InParanoid" id="K3WDR4"/>
<dbReference type="AlphaFoldDB" id="K3WDR4"/>
<dbReference type="VEuPathDB" id="FungiDB:PYU1_G003101"/>
<reference evidence="2" key="2">
    <citation type="submission" date="2010-04" db="EMBL/GenBank/DDBJ databases">
        <authorList>
            <person name="Buell R."/>
            <person name="Hamilton J."/>
            <person name="Hostetler J."/>
        </authorList>
    </citation>
    <scope>NUCLEOTIDE SEQUENCE [LARGE SCALE GENOMIC DNA]</scope>
    <source>
        <strain evidence="2">DAOM:BR144</strain>
    </source>
</reference>
<name>K3WDR4_GLOUD</name>
<dbReference type="EMBL" id="GL376603">
    <property type="status" value="NOT_ANNOTATED_CDS"/>
    <property type="molecule type" value="Genomic_DNA"/>
</dbReference>
<proteinExistence type="predicted"/>
<dbReference type="EnsemblProtists" id="PYU1_T003105">
    <property type="protein sequence ID" value="PYU1_T003105"/>
    <property type="gene ID" value="PYU1_G003101"/>
</dbReference>
<evidence type="ECO:0000313" key="1">
    <source>
        <dbReference type="EnsemblProtists" id="PYU1_T003105"/>
    </source>
</evidence>
<sequence>MSQAPSYVDPAAAQAFEAAPGNLIEIVQVVNAPVNTVFDDWLQKLWIGNFKLGAPGTGRGMVGCERIIESFDVVETIVGAALPMNDNSQTASINYAVTTFGKFTWDFHTGYVRFIPSDDGKTTTVNWSNKSTPKTNEDGTKVDDSGLRALLTKVIAGQVAEWAATYSAAPVAL</sequence>
<accession>K3WDR4</accession>
<reference evidence="1" key="3">
    <citation type="submission" date="2015-02" db="UniProtKB">
        <authorList>
            <consortium name="EnsemblProtists"/>
        </authorList>
    </citation>
    <scope>IDENTIFICATION</scope>
    <source>
        <strain evidence="1">DAOM BR144</strain>
    </source>
</reference>
<reference evidence="2" key="1">
    <citation type="journal article" date="2010" name="Genome Biol.">
        <title>Genome sequence of the necrotrophic plant pathogen Pythium ultimum reveals original pathogenicity mechanisms and effector repertoire.</title>
        <authorList>
            <person name="Levesque C.A."/>
            <person name="Brouwer H."/>
            <person name="Cano L."/>
            <person name="Hamilton J.P."/>
            <person name="Holt C."/>
            <person name="Huitema E."/>
            <person name="Raffaele S."/>
            <person name="Robideau G.P."/>
            <person name="Thines M."/>
            <person name="Win J."/>
            <person name="Zerillo M.M."/>
            <person name="Beakes G.W."/>
            <person name="Boore J.L."/>
            <person name="Busam D."/>
            <person name="Dumas B."/>
            <person name="Ferriera S."/>
            <person name="Fuerstenberg S.I."/>
            <person name="Gachon C.M."/>
            <person name="Gaulin E."/>
            <person name="Govers F."/>
            <person name="Grenville-Briggs L."/>
            <person name="Horner N."/>
            <person name="Hostetler J."/>
            <person name="Jiang R.H."/>
            <person name="Johnson J."/>
            <person name="Krajaejun T."/>
            <person name="Lin H."/>
            <person name="Meijer H.J."/>
            <person name="Moore B."/>
            <person name="Morris P."/>
            <person name="Phuntmart V."/>
            <person name="Puiu D."/>
            <person name="Shetty J."/>
            <person name="Stajich J.E."/>
            <person name="Tripathy S."/>
            <person name="Wawra S."/>
            <person name="van West P."/>
            <person name="Whitty B.R."/>
            <person name="Coutinho P.M."/>
            <person name="Henrissat B."/>
            <person name="Martin F."/>
            <person name="Thomas P.D."/>
            <person name="Tyler B.M."/>
            <person name="De Vries R.P."/>
            <person name="Kamoun S."/>
            <person name="Yandell M."/>
            <person name="Tisserat N."/>
            <person name="Buell C.R."/>
        </authorList>
    </citation>
    <scope>NUCLEOTIDE SEQUENCE</scope>
    <source>
        <strain evidence="2">DAOM:BR144</strain>
    </source>
</reference>
<keyword evidence="2" id="KW-1185">Reference proteome</keyword>
<dbReference type="HOGENOM" id="CLU_091906_1_0_1"/>
<evidence type="ECO:0000313" key="2">
    <source>
        <dbReference type="Proteomes" id="UP000019132"/>
    </source>
</evidence>
<evidence type="ECO:0008006" key="3">
    <source>
        <dbReference type="Google" id="ProtNLM"/>
    </source>
</evidence>
<protein>
    <recommendedName>
        <fullName evidence="3">Bet v I/Major latex protein domain-containing protein</fullName>
    </recommendedName>
</protein>
<dbReference type="Proteomes" id="UP000019132">
    <property type="component" value="Unassembled WGS sequence"/>
</dbReference>
<organism evidence="1 2">
    <name type="scientific">Globisporangium ultimum (strain ATCC 200006 / CBS 805.95 / DAOM BR144)</name>
    <name type="common">Pythium ultimum</name>
    <dbReference type="NCBI Taxonomy" id="431595"/>
    <lineage>
        <taxon>Eukaryota</taxon>
        <taxon>Sar</taxon>
        <taxon>Stramenopiles</taxon>
        <taxon>Oomycota</taxon>
        <taxon>Peronosporomycetes</taxon>
        <taxon>Pythiales</taxon>
        <taxon>Pythiaceae</taxon>
        <taxon>Globisporangium</taxon>
    </lineage>
</organism>